<proteinExistence type="predicted"/>
<keyword evidence="2" id="KW-0238">DNA-binding</keyword>
<dbReference type="PANTHER" id="PTHR31744">
    <property type="entry name" value="PROTEIN CUP-SHAPED COTYLEDON 2-RELATED"/>
    <property type="match status" value="1"/>
</dbReference>
<keyword evidence="8" id="KW-1185">Reference proteome</keyword>
<dbReference type="Pfam" id="PF02365">
    <property type="entry name" value="NAM"/>
    <property type="match status" value="1"/>
</dbReference>
<name>A0AA38TJ85_9ASTR</name>
<keyword evidence="1" id="KW-0805">Transcription regulation</keyword>
<dbReference type="SUPFAM" id="SSF101941">
    <property type="entry name" value="NAC domain"/>
    <property type="match status" value="1"/>
</dbReference>
<dbReference type="GO" id="GO:0006355">
    <property type="term" value="P:regulation of DNA-templated transcription"/>
    <property type="evidence" value="ECO:0007669"/>
    <property type="project" value="InterPro"/>
</dbReference>
<feature type="non-terminal residue" evidence="7">
    <location>
        <position position="1"/>
    </location>
</feature>
<dbReference type="InterPro" id="IPR036093">
    <property type="entry name" value="NAC_dom_sf"/>
</dbReference>
<feature type="region of interest" description="Disordered" evidence="5">
    <location>
        <begin position="357"/>
        <end position="394"/>
    </location>
</feature>
<reference evidence="7" key="1">
    <citation type="submission" date="2023-03" db="EMBL/GenBank/DDBJ databases">
        <title>Chromosome-scale reference genome and RAD-based genetic map of yellow starthistle (Centaurea solstitialis) reveal putative structural variation and QTLs associated with invader traits.</title>
        <authorList>
            <person name="Reatini B."/>
            <person name="Cang F.A."/>
            <person name="Jiang Q."/>
            <person name="Mckibben M.T.W."/>
            <person name="Barker M.S."/>
            <person name="Rieseberg L.H."/>
            <person name="Dlugosch K.M."/>
        </authorList>
    </citation>
    <scope>NUCLEOTIDE SEQUENCE</scope>
    <source>
        <strain evidence="7">CAN-66</strain>
        <tissue evidence="7">Leaf</tissue>
    </source>
</reference>
<dbReference type="AlphaFoldDB" id="A0AA38TJ85"/>
<dbReference type="EMBL" id="JARYMX010000003">
    <property type="protein sequence ID" value="KAJ9555775.1"/>
    <property type="molecule type" value="Genomic_DNA"/>
</dbReference>
<gene>
    <name evidence="7" type="ORF">OSB04_010389</name>
</gene>
<comment type="caution">
    <text evidence="7">The sequence shown here is derived from an EMBL/GenBank/DDBJ whole genome shotgun (WGS) entry which is preliminary data.</text>
</comment>
<dbReference type="PANTHER" id="PTHR31744:SF232">
    <property type="entry name" value="TRANSCRIPTION FACTOR NAM FAMILY"/>
    <property type="match status" value="1"/>
</dbReference>
<evidence type="ECO:0000256" key="2">
    <source>
        <dbReference type="ARBA" id="ARBA00023125"/>
    </source>
</evidence>
<protein>
    <recommendedName>
        <fullName evidence="6">NAC domain-containing protein</fullName>
    </recommendedName>
</protein>
<accession>A0AA38TJ85</accession>
<evidence type="ECO:0000313" key="8">
    <source>
        <dbReference type="Proteomes" id="UP001172457"/>
    </source>
</evidence>
<dbReference type="InterPro" id="IPR003441">
    <property type="entry name" value="NAC-dom"/>
</dbReference>
<keyword evidence="3" id="KW-0804">Transcription</keyword>
<organism evidence="7 8">
    <name type="scientific">Centaurea solstitialis</name>
    <name type="common">yellow star-thistle</name>
    <dbReference type="NCBI Taxonomy" id="347529"/>
    <lineage>
        <taxon>Eukaryota</taxon>
        <taxon>Viridiplantae</taxon>
        <taxon>Streptophyta</taxon>
        <taxon>Embryophyta</taxon>
        <taxon>Tracheophyta</taxon>
        <taxon>Spermatophyta</taxon>
        <taxon>Magnoliopsida</taxon>
        <taxon>eudicotyledons</taxon>
        <taxon>Gunneridae</taxon>
        <taxon>Pentapetalae</taxon>
        <taxon>asterids</taxon>
        <taxon>campanulids</taxon>
        <taxon>Asterales</taxon>
        <taxon>Asteraceae</taxon>
        <taxon>Carduoideae</taxon>
        <taxon>Cardueae</taxon>
        <taxon>Centaureinae</taxon>
        <taxon>Centaurea</taxon>
    </lineage>
</organism>
<evidence type="ECO:0000256" key="4">
    <source>
        <dbReference type="ARBA" id="ARBA00023242"/>
    </source>
</evidence>
<feature type="compositionally biased region" description="Basic and acidic residues" evidence="5">
    <location>
        <begin position="470"/>
        <end position="479"/>
    </location>
</feature>
<evidence type="ECO:0000256" key="5">
    <source>
        <dbReference type="SAM" id="MobiDB-lite"/>
    </source>
</evidence>
<sequence length="487" mass="53196">MISNEKAIKSSSFGKEAIMSPTRCDNHNLPHQILSTCYGAFSLLPDLLVSIKILIVGRLFISFFMTRSSLIPGFRFHPTDVELVMYYLKRKLLKKKLIINAVAEVNIYDFSPWDLPDKSSLRSGDLEWFFFCPKARKYSSGPRSNRSTEIGFWKATGKERPVKYKERTVSMIKTLVFHLGTAPNGKRTDWVMHEYSMKDELLANAGIVQDAYVLCKIFKKAGAGPKNGAQYGAPFNEEEWEDDDVGNCSESQVIIGPDGITNTLNHKQNGPATTTASEPASSMVTFSANETINVLNHKQKGPATMNTTEPGSSMVMFSANATTNTLDRKQKGPATTNTTEPGSSMVTFSAKATTNTLDRKQNGPATTNTTEPGSSTVTFSANGTTNVWNEKNKGPVTTVPWSTCGLMEPGPSTVTFFGNKRCSDAPANDDVLLYEDIALIMGPSSTNDDDGLFSEDLIMGVSTEDVNGNNKKEGVDKGKSVAANEEN</sequence>
<keyword evidence="4" id="KW-0539">Nucleus</keyword>
<evidence type="ECO:0000259" key="6">
    <source>
        <dbReference type="PROSITE" id="PS51005"/>
    </source>
</evidence>
<feature type="domain" description="NAC" evidence="6">
    <location>
        <begin position="70"/>
        <end position="220"/>
    </location>
</feature>
<dbReference type="Gene3D" id="2.170.150.80">
    <property type="entry name" value="NAC domain"/>
    <property type="match status" value="1"/>
</dbReference>
<evidence type="ECO:0000256" key="1">
    <source>
        <dbReference type="ARBA" id="ARBA00023015"/>
    </source>
</evidence>
<dbReference type="GO" id="GO:0003677">
    <property type="term" value="F:DNA binding"/>
    <property type="evidence" value="ECO:0007669"/>
    <property type="project" value="UniProtKB-KW"/>
</dbReference>
<evidence type="ECO:0000313" key="7">
    <source>
        <dbReference type="EMBL" id="KAJ9555775.1"/>
    </source>
</evidence>
<dbReference type="PROSITE" id="PS51005">
    <property type="entry name" value="NAC"/>
    <property type="match status" value="1"/>
</dbReference>
<dbReference type="Proteomes" id="UP001172457">
    <property type="component" value="Chromosome 3"/>
</dbReference>
<evidence type="ECO:0000256" key="3">
    <source>
        <dbReference type="ARBA" id="ARBA00023163"/>
    </source>
</evidence>
<feature type="compositionally biased region" description="Polar residues" evidence="5">
    <location>
        <begin position="363"/>
        <end position="389"/>
    </location>
</feature>
<feature type="region of interest" description="Disordered" evidence="5">
    <location>
        <begin position="461"/>
        <end position="487"/>
    </location>
</feature>